<evidence type="ECO:0000259" key="7">
    <source>
        <dbReference type="PROSITE" id="PS50157"/>
    </source>
</evidence>
<evidence type="ECO:0000313" key="8">
    <source>
        <dbReference type="EMBL" id="ORX76877.1"/>
    </source>
</evidence>
<evidence type="ECO:0000256" key="4">
    <source>
        <dbReference type="ARBA" id="ARBA00022833"/>
    </source>
</evidence>
<comment type="caution">
    <text evidence="8">The sequence shown here is derived from an EMBL/GenBank/DDBJ whole genome shotgun (WGS) entry which is preliminary data.</text>
</comment>
<proteinExistence type="predicted"/>
<dbReference type="OrthoDB" id="8117402at2759"/>
<feature type="region of interest" description="Disordered" evidence="6">
    <location>
        <begin position="444"/>
        <end position="467"/>
    </location>
</feature>
<dbReference type="PANTHER" id="PTHR23235">
    <property type="entry name" value="KRUEPPEL-LIKE TRANSCRIPTION FACTOR"/>
    <property type="match status" value="1"/>
</dbReference>
<dbReference type="STRING" id="1754192.A0A1Y1WTL8"/>
<dbReference type="SMART" id="SM00355">
    <property type="entry name" value="ZnF_C2H2"/>
    <property type="match status" value="3"/>
</dbReference>
<evidence type="ECO:0000256" key="3">
    <source>
        <dbReference type="ARBA" id="ARBA00022771"/>
    </source>
</evidence>
<keyword evidence="4" id="KW-0862">Zinc</keyword>
<dbReference type="Pfam" id="PF13912">
    <property type="entry name" value="zf-C2H2_6"/>
    <property type="match status" value="1"/>
</dbReference>
<evidence type="ECO:0000256" key="5">
    <source>
        <dbReference type="PROSITE-ProRule" id="PRU00042"/>
    </source>
</evidence>
<keyword evidence="3 5" id="KW-0863">Zinc-finger</keyword>
<gene>
    <name evidence="8" type="ORF">BCR32DRAFT_329150</name>
</gene>
<evidence type="ECO:0000313" key="9">
    <source>
        <dbReference type="Proteomes" id="UP000193944"/>
    </source>
</evidence>
<keyword evidence="9" id="KW-1185">Reference proteome</keyword>
<dbReference type="InterPro" id="IPR036236">
    <property type="entry name" value="Znf_C2H2_sf"/>
</dbReference>
<protein>
    <recommendedName>
        <fullName evidence="7">C2H2-type domain-containing protein</fullName>
    </recommendedName>
</protein>
<accession>A0A1Y1WTL8</accession>
<keyword evidence="1" id="KW-0479">Metal-binding</keyword>
<dbReference type="InterPro" id="IPR013087">
    <property type="entry name" value="Znf_C2H2_type"/>
</dbReference>
<feature type="compositionally biased region" description="Polar residues" evidence="6">
    <location>
        <begin position="456"/>
        <end position="467"/>
    </location>
</feature>
<dbReference type="GO" id="GO:0000981">
    <property type="term" value="F:DNA-binding transcription factor activity, RNA polymerase II-specific"/>
    <property type="evidence" value="ECO:0007669"/>
    <property type="project" value="TreeGrafter"/>
</dbReference>
<dbReference type="PROSITE" id="PS00028">
    <property type="entry name" value="ZINC_FINGER_C2H2_1"/>
    <property type="match status" value="2"/>
</dbReference>
<sequence>MSINNNINEMLGVNSQKSNFPIDMNFISENDSITDIFLKNSKMPNSNININIYKNANSKYDLQAFNGFPLTTIDEDIVNSGDSICSSPDITKMAYLNNNTVLQENQVLDVPRVNFQSLDYYPNINDFTEEYYPSVNNHYNNIYSIPKYRKLSNSYNNVDFNVNMLLENDDIGIMTNNNINPELLINNDGNAYLPSLINSPVPSQNDGSHFTSPIVNPSETIVNEKNLINNNGSTTEPFHFNLPCTSTVTSLQFNPNFNNNTTNICYTPNTIQYQNTIPQLVSSPLNTTKLLAIEEEPNQINQEIITTNVIPSNDTLQAIPTQIQVPSQAYINNNLVNTNVNPLFNRITPNYQPKMVSMESVCPLETYCQPQNISFSSSVVDANSYQTSTVNFVPFTIPNQNMSLRNECILDKENLKNRKIITPTRKLNKNTTSNLYADYMKSSQDKLEKTVKKENPSPTSDSPAENKNASLIQNIPQESVSSSGSTELKLTKKHSLDSCEKEANIKYYSVCTANKNDTLIKSEIIENKTIKSEETEKENKDTKKNIERDVTTTTSFGATVSTKALINGLVANPTSSTTETKTTKTGKVVKKRKSTKKEKPPKPEFYPCTYIGCGKVFNKPYNLKSHIKIHTAERPYKCQYCKARFSRGHDLNRHTRLHTGVKPFECQKCKKRFSRSDALSRHIKVEACLDTNQNKNNKKTQTQTKNA</sequence>
<dbReference type="FunFam" id="3.30.160.60:FF:000110">
    <property type="entry name" value="Zinc finger protein-like"/>
    <property type="match status" value="1"/>
</dbReference>
<reference evidence="8 9" key="2">
    <citation type="submission" date="2016-08" db="EMBL/GenBank/DDBJ databases">
        <title>Pervasive Adenine N6-methylation of Active Genes in Fungi.</title>
        <authorList>
            <consortium name="DOE Joint Genome Institute"/>
            <person name="Mondo S.J."/>
            <person name="Dannebaum R.O."/>
            <person name="Kuo R.C."/>
            <person name="Labutti K."/>
            <person name="Haridas S."/>
            <person name="Kuo A."/>
            <person name="Salamov A."/>
            <person name="Ahrendt S.R."/>
            <person name="Lipzen A."/>
            <person name="Sullivan W."/>
            <person name="Andreopoulos W.B."/>
            <person name="Clum A."/>
            <person name="Lindquist E."/>
            <person name="Daum C."/>
            <person name="Ramamoorthy G.K."/>
            <person name="Gryganskyi A."/>
            <person name="Culley D."/>
            <person name="Magnuson J.K."/>
            <person name="James T.Y."/>
            <person name="O'Malley M.A."/>
            <person name="Stajich J.E."/>
            <person name="Spatafora J.W."/>
            <person name="Visel A."/>
            <person name="Grigoriev I.V."/>
        </authorList>
    </citation>
    <scope>NUCLEOTIDE SEQUENCE [LARGE SCALE GENOMIC DNA]</scope>
    <source>
        <strain evidence="8 9">S4</strain>
    </source>
</reference>
<feature type="compositionally biased region" description="Basic residues" evidence="6">
    <location>
        <begin position="587"/>
        <end position="596"/>
    </location>
</feature>
<feature type="compositionally biased region" description="Low complexity" evidence="6">
    <location>
        <begin position="574"/>
        <end position="586"/>
    </location>
</feature>
<dbReference type="AlphaFoldDB" id="A0A1Y1WTL8"/>
<feature type="compositionally biased region" description="Basic and acidic residues" evidence="6">
    <location>
        <begin position="444"/>
        <end position="455"/>
    </location>
</feature>
<dbReference type="FunFam" id="3.30.160.60:FF:000624">
    <property type="entry name" value="zinc finger protein 697"/>
    <property type="match status" value="1"/>
</dbReference>
<feature type="domain" description="C2H2-type" evidence="7">
    <location>
        <begin position="664"/>
        <end position="695"/>
    </location>
</feature>
<feature type="region of interest" description="Disordered" evidence="6">
    <location>
        <begin position="574"/>
        <end position="600"/>
    </location>
</feature>
<dbReference type="Proteomes" id="UP000193944">
    <property type="component" value="Unassembled WGS sequence"/>
</dbReference>
<name>A0A1Y1WTL8_9FUNG</name>
<evidence type="ECO:0000256" key="2">
    <source>
        <dbReference type="ARBA" id="ARBA00022737"/>
    </source>
</evidence>
<dbReference type="Gene3D" id="3.30.160.60">
    <property type="entry name" value="Classic Zinc Finger"/>
    <property type="match status" value="3"/>
</dbReference>
<evidence type="ECO:0000256" key="1">
    <source>
        <dbReference type="ARBA" id="ARBA00022723"/>
    </source>
</evidence>
<evidence type="ECO:0000256" key="6">
    <source>
        <dbReference type="SAM" id="MobiDB-lite"/>
    </source>
</evidence>
<dbReference type="PROSITE" id="PS50157">
    <property type="entry name" value="ZINC_FINGER_C2H2_2"/>
    <property type="match status" value="3"/>
</dbReference>
<dbReference type="Pfam" id="PF00096">
    <property type="entry name" value="zf-C2H2"/>
    <property type="match status" value="2"/>
</dbReference>
<dbReference type="EMBL" id="MCFG01000274">
    <property type="protein sequence ID" value="ORX76877.1"/>
    <property type="molecule type" value="Genomic_DNA"/>
</dbReference>
<feature type="domain" description="C2H2-type" evidence="7">
    <location>
        <begin position="606"/>
        <end position="635"/>
    </location>
</feature>
<dbReference type="PANTHER" id="PTHR23235:SF120">
    <property type="entry name" value="KRUPPEL-LIKE FACTOR 15"/>
    <property type="match status" value="1"/>
</dbReference>
<feature type="domain" description="C2H2-type" evidence="7">
    <location>
        <begin position="636"/>
        <end position="663"/>
    </location>
</feature>
<dbReference type="GO" id="GO:0000978">
    <property type="term" value="F:RNA polymerase II cis-regulatory region sequence-specific DNA binding"/>
    <property type="evidence" value="ECO:0007669"/>
    <property type="project" value="TreeGrafter"/>
</dbReference>
<organism evidence="8 9">
    <name type="scientific">Anaeromyces robustus</name>
    <dbReference type="NCBI Taxonomy" id="1754192"/>
    <lineage>
        <taxon>Eukaryota</taxon>
        <taxon>Fungi</taxon>
        <taxon>Fungi incertae sedis</taxon>
        <taxon>Chytridiomycota</taxon>
        <taxon>Chytridiomycota incertae sedis</taxon>
        <taxon>Neocallimastigomycetes</taxon>
        <taxon>Neocallimastigales</taxon>
        <taxon>Neocallimastigaceae</taxon>
        <taxon>Anaeromyces</taxon>
    </lineage>
</organism>
<dbReference type="GO" id="GO:0008270">
    <property type="term" value="F:zinc ion binding"/>
    <property type="evidence" value="ECO:0007669"/>
    <property type="project" value="UniProtKB-KW"/>
</dbReference>
<dbReference type="SUPFAM" id="SSF57667">
    <property type="entry name" value="beta-beta-alpha zinc fingers"/>
    <property type="match status" value="2"/>
</dbReference>
<reference evidence="8 9" key="1">
    <citation type="submission" date="2016-08" db="EMBL/GenBank/DDBJ databases">
        <title>A Parts List for Fungal Cellulosomes Revealed by Comparative Genomics.</title>
        <authorList>
            <consortium name="DOE Joint Genome Institute"/>
            <person name="Haitjema C.H."/>
            <person name="Gilmore S.P."/>
            <person name="Henske J.K."/>
            <person name="Solomon K.V."/>
            <person name="De Groot R."/>
            <person name="Kuo A."/>
            <person name="Mondo S.J."/>
            <person name="Salamov A.A."/>
            <person name="Labutti K."/>
            <person name="Zhao Z."/>
            <person name="Chiniquy J."/>
            <person name="Barry K."/>
            <person name="Brewer H.M."/>
            <person name="Purvine S.O."/>
            <person name="Wright A.T."/>
            <person name="Boxma B."/>
            <person name="Van Alen T."/>
            <person name="Hackstein J.H."/>
            <person name="Baker S.E."/>
            <person name="Grigoriev I.V."/>
            <person name="O'Malley M.A."/>
        </authorList>
    </citation>
    <scope>NUCLEOTIDE SEQUENCE [LARGE SCALE GENOMIC DNA]</scope>
    <source>
        <strain evidence="8 9">S4</strain>
    </source>
</reference>
<dbReference type="FunFam" id="3.30.160.60:FF:000125">
    <property type="entry name" value="Putative zinc finger protein 143"/>
    <property type="match status" value="1"/>
</dbReference>
<keyword evidence="2" id="KW-0677">Repeat</keyword>